<reference evidence="2 3" key="1">
    <citation type="submission" date="2021-06" db="EMBL/GenBank/DDBJ databases">
        <title>Caerostris extrusa draft genome.</title>
        <authorList>
            <person name="Kono N."/>
            <person name="Arakawa K."/>
        </authorList>
    </citation>
    <scope>NUCLEOTIDE SEQUENCE [LARGE SCALE GENOMIC DNA]</scope>
</reference>
<keyword evidence="3" id="KW-1185">Reference proteome</keyword>
<name>A0AAV4NQE9_CAEEX</name>
<sequence>MCKLRQQDTNTDINISGNPSKVPFSPSPESPTKMTSINAHGIPLAEYEVHDFRKNPLQQETNTDISPTRSQKSYISPTRSTPKSFIEWDH</sequence>
<accession>A0AAV4NQE9</accession>
<organism evidence="2 3">
    <name type="scientific">Caerostris extrusa</name>
    <name type="common">Bark spider</name>
    <name type="synonym">Caerostris bankana</name>
    <dbReference type="NCBI Taxonomy" id="172846"/>
    <lineage>
        <taxon>Eukaryota</taxon>
        <taxon>Metazoa</taxon>
        <taxon>Ecdysozoa</taxon>
        <taxon>Arthropoda</taxon>
        <taxon>Chelicerata</taxon>
        <taxon>Arachnida</taxon>
        <taxon>Araneae</taxon>
        <taxon>Araneomorphae</taxon>
        <taxon>Entelegynae</taxon>
        <taxon>Araneoidea</taxon>
        <taxon>Araneidae</taxon>
        <taxon>Caerostris</taxon>
    </lineage>
</organism>
<feature type="compositionally biased region" description="Polar residues" evidence="1">
    <location>
        <begin position="7"/>
        <end position="19"/>
    </location>
</feature>
<feature type="region of interest" description="Disordered" evidence="1">
    <location>
        <begin position="1"/>
        <end position="36"/>
    </location>
</feature>
<protein>
    <submittedName>
        <fullName evidence="2">Uncharacterized protein</fullName>
    </submittedName>
</protein>
<proteinExistence type="predicted"/>
<dbReference type="Proteomes" id="UP001054945">
    <property type="component" value="Unassembled WGS sequence"/>
</dbReference>
<feature type="compositionally biased region" description="Polar residues" evidence="1">
    <location>
        <begin position="58"/>
        <end position="83"/>
    </location>
</feature>
<evidence type="ECO:0000256" key="1">
    <source>
        <dbReference type="SAM" id="MobiDB-lite"/>
    </source>
</evidence>
<comment type="caution">
    <text evidence="2">The sequence shown here is derived from an EMBL/GenBank/DDBJ whole genome shotgun (WGS) entry which is preliminary data.</text>
</comment>
<feature type="region of interest" description="Disordered" evidence="1">
    <location>
        <begin position="58"/>
        <end position="90"/>
    </location>
</feature>
<dbReference type="AlphaFoldDB" id="A0AAV4NQE9"/>
<gene>
    <name evidence="2" type="ORF">CEXT_412151</name>
</gene>
<evidence type="ECO:0000313" key="3">
    <source>
        <dbReference type="Proteomes" id="UP001054945"/>
    </source>
</evidence>
<evidence type="ECO:0000313" key="2">
    <source>
        <dbReference type="EMBL" id="GIX87037.1"/>
    </source>
</evidence>
<dbReference type="EMBL" id="BPLR01003642">
    <property type="protein sequence ID" value="GIX87037.1"/>
    <property type="molecule type" value="Genomic_DNA"/>
</dbReference>